<gene>
    <name evidence="1" type="ORF">P7K49_027943</name>
</gene>
<name>A0ABQ9UB04_SAGOE</name>
<keyword evidence="2" id="KW-1185">Reference proteome</keyword>
<accession>A0ABQ9UB04</accession>
<comment type="caution">
    <text evidence="1">The sequence shown here is derived from an EMBL/GenBank/DDBJ whole genome shotgun (WGS) entry which is preliminary data.</text>
</comment>
<evidence type="ECO:0000313" key="1">
    <source>
        <dbReference type="EMBL" id="KAK2094205.1"/>
    </source>
</evidence>
<sequence length="57" mass="6720">DLTAPLRTLECSRKARDIFKQQHVELLPIMNAPFELPYSIQQPTRKCIPRGRHRYSV</sequence>
<organism evidence="1 2">
    <name type="scientific">Saguinus oedipus</name>
    <name type="common">Cotton-top tamarin</name>
    <name type="synonym">Oedipomidas oedipus</name>
    <dbReference type="NCBI Taxonomy" id="9490"/>
    <lineage>
        <taxon>Eukaryota</taxon>
        <taxon>Metazoa</taxon>
        <taxon>Chordata</taxon>
        <taxon>Craniata</taxon>
        <taxon>Vertebrata</taxon>
        <taxon>Euteleostomi</taxon>
        <taxon>Mammalia</taxon>
        <taxon>Eutheria</taxon>
        <taxon>Euarchontoglires</taxon>
        <taxon>Primates</taxon>
        <taxon>Haplorrhini</taxon>
        <taxon>Platyrrhini</taxon>
        <taxon>Cebidae</taxon>
        <taxon>Callitrichinae</taxon>
        <taxon>Saguinus</taxon>
    </lineage>
</organism>
<feature type="non-terminal residue" evidence="1">
    <location>
        <position position="1"/>
    </location>
</feature>
<dbReference type="EMBL" id="JASSZA010000014">
    <property type="protein sequence ID" value="KAK2094205.1"/>
    <property type="molecule type" value="Genomic_DNA"/>
</dbReference>
<reference evidence="1 2" key="1">
    <citation type="submission" date="2023-05" db="EMBL/GenBank/DDBJ databases">
        <title>B98-5 Cell Line De Novo Hybrid Assembly: An Optical Mapping Approach.</title>
        <authorList>
            <person name="Kananen K."/>
            <person name="Auerbach J.A."/>
            <person name="Kautto E."/>
            <person name="Blachly J.S."/>
        </authorList>
    </citation>
    <scope>NUCLEOTIDE SEQUENCE [LARGE SCALE GENOMIC DNA]</scope>
    <source>
        <strain evidence="1">B95-8</strain>
        <tissue evidence="1">Cell line</tissue>
    </source>
</reference>
<protein>
    <submittedName>
        <fullName evidence="1">Uncharacterized protein</fullName>
    </submittedName>
</protein>
<proteinExistence type="predicted"/>
<dbReference type="Proteomes" id="UP001266305">
    <property type="component" value="Unassembled WGS sequence"/>
</dbReference>
<evidence type="ECO:0000313" key="2">
    <source>
        <dbReference type="Proteomes" id="UP001266305"/>
    </source>
</evidence>